<gene>
    <name evidence="10" type="ORF">OTI717_LOCUS21789</name>
</gene>
<evidence type="ECO:0000256" key="3">
    <source>
        <dbReference type="ARBA" id="ARBA00022701"/>
    </source>
</evidence>
<feature type="coiled-coil region" evidence="7">
    <location>
        <begin position="610"/>
        <end position="1521"/>
    </location>
</feature>
<dbReference type="Proteomes" id="UP000663823">
    <property type="component" value="Unassembled WGS sequence"/>
</dbReference>
<evidence type="ECO:0000256" key="1">
    <source>
        <dbReference type="ARBA" id="ARBA00004186"/>
    </source>
</evidence>
<comment type="caution">
    <text evidence="10">The sequence shown here is derived from an EMBL/GenBank/DDBJ whole genome shotgun (WGS) entry which is preliminary data.</text>
</comment>
<feature type="compositionally biased region" description="Polar residues" evidence="8">
    <location>
        <begin position="1"/>
        <end position="14"/>
    </location>
</feature>
<protein>
    <recommendedName>
        <fullName evidence="9">CAP-Gly domain-containing protein</fullName>
    </recommendedName>
</protein>
<evidence type="ECO:0000313" key="11">
    <source>
        <dbReference type="Proteomes" id="UP000663823"/>
    </source>
</evidence>
<keyword evidence="4" id="KW-0243">Dynein</keyword>
<keyword evidence="6" id="KW-0206">Cytoskeleton</keyword>
<dbReference type="InterPro" id="IPR036859">
    <property type="entry name" value="CAP-Gly_dom_sf"/>
</dbReference>
<dbReference type="EMBL" id="CAJOAX010003594">
    <property type="protein sequence ID" value="CAF3862729.1"/>
    <property type="molecule type" value="Genomic_DNA"/>
</dbReference>
<feature type="domain" description="CAP-Gly" evidence="9">
    <location>
        <begin position="174"/>
        <end position="216"/>
    </location>
</feature>
<dbReference type="GO" id="GO:0030286">
    <property type="term" value="C:dynein complex"/>
    <property type="evidence" value="ECO:0007669"/>
    <property type="project" value="UniProtKB-KW"/>
</dbReference>
<feature type="coiled-coil region" evidence="7">
    <location>
        <begin position="334"/>
        <end position="375"/>
    </location>
</feature>
<evidence type="ECO:0000256" key="2">
    <source>
        <dbReference type="ARBA" id="ARBA00022490"/>
    </source>
</evidence>
<dbReference type="GO" id="GO:0005874">
    <property type="term" value="C:microtubule"/>
    <property type="evidence" value="ECO:0007669"/>
    <property type="project" value="UniProtKB-KW"/>
</dbReference>
<dbReference type="SUPFAM" id="SSF74924">
    <property type="entry name" value="Cap-Gly domain"/>
    <property type="match status" value="2"/>
</dbReference>
<evidence type="ECO:0000313" key="10">
    <source>
        <dbReference type="EMBL" id="CAF3862729.1"/>
    </source>
</evidence>
<accession>A0A819F9A1</accession>
<feature type="compositionally biased region" description="Polar residues" evidence="8">
    <location>
        <begin position="253"/>
        <end position="271"/>
    </location>
</feature>
<evidence type="ECO:0000256" key="8">
    <source>
        <dbReference type="SAM" id="MobiDB-lite"/>
    </source>
</evidence>
<keyword evidence="2" id="KW-0963">Cytoplasm</keyword>
<dbReference type="SMART" id="SM01052">
    <property type="entry name" value="CAP_GLY"/>
    <property type="match status" value="2"/>
</dbReference>
<name>A0A819F9A1_9BILA</name>
<keyword evidence="5 7" id="KW-0175">Coiled coil</keyword>
<organism evidence="10 11">
    <name type="scientific">Rotaria sordida</name>
    <dbReference type="NCBI Taxonomy" id="392033"/>
    <lineage>
        <taxon>Eukaryota</taxon>
        <taxon>Metazoa</taxon>
        <taxon>Spiralia</taxon>
        <taxon>Gnathifera</taxon>
        <taxon>Rotifera</taxon>
        <taxon>Eurotatoria</taxon>
        <taxon>Bdelloidea</taxon>
        <taxon>Philodinida</taxon>
        <taxon>Philodinidae</taxon>
        <taxon>Rotaria</taxon>
    </lineage>
</organism>
<reference evidence="10" key="1">
    <citation type="submission" date="2021-02" db="EMBL/GenBank/DDBJ databases">
        <authorList>
            <person name="Nowell W R."/>
        </authorList>
    </citation>
    <scope>NUCLEOTIDE SEQUENCE</scope>
</reference>
<evidence type="ECO:0000256" key="6">
    <source>
        <dbReference type="ARBA" id="ARBA00023212"/>
    </source>
</evidence>
<evidence type="ECO:0000256" key="7">
    <source>
        <dbReference type="SAM" id="Coils"/>
    </source>
</evidence>
<evidence type="ECO:0000259" key="9">
    <source>
        <dbReference type="PROSITE" id="PS50245"/>
    </source>
</evidence>
<dbReference type="PANTHER" id="PTHR18916">
    <property type="entry name" value="DYNACTIN 1-RELATED MICROTUBULE-BINDING"/>
    <property type="match status" value="1"/>
</dbReference>
<dbReference type="Gene3D" id="2.30.30.190">
    <property type="entry name" value="CAP Gly-rich-like domain"/>
    <property type="match status" value="2"/>
</dbReference>
<proteinExistence type="predicted"/>
<keyword evidence="3" id="KW-0493">Microtubule</keyword>
<evidence type="ECO:0000256" key="4">
    <source>
        <dbReference type="ARBA" id="ARBA00023017"/>
    </source>
</evidence>
<feature type="compositionally biased region" description="Polar residues" evidence="8">
    <location>
        <begin position="22"/>
        <end position="31"/>
    </location>
</feature>
<dbReference type="InterPro" id="IPR000938">
    <property type="entry name" value="CAP-Gly_domain"/>
</dbReference>
<dbReference type="PROSITE" id="PS00845">
    <property type="entry name" value="CAP_GLY_1"/>
    <property type="match status" value="1"/>
</dbReference>
<feature type="region of interest" description="Disordered" evidence="8">
    <location>
        <begin position="251"/>
        <end position="276"/>
    </location>
</feature>
<feature type="region of interest" description="Disordered" evidence="8">
    <location>
        <begin position="1"/>
        <end position="40"/>
    </location>
</feature>
<feature type="domain" description="CAP-Gly" evidence="9">
    <location>
        <begin position="61"/>
        <end position="103"/>
    </location>
</feature>
<dbReference type="Pfam" id="PF01302">
    <property type="entry name" value="CAP_GLY"/>
    <property type="match status" value="2"/>
</dbReference>
<comment type="subcellular location">
    <subcellularLocation>
        <location evidence="1">Cytoplasm</location>
        <location evidence="1">Cytoskeleton</location>
        <location evidence="1">Spindle</location>
    </subcellularLocation>
</comment>
<dbReference type="GO" id="GO:0005819">
    <property type="term" value="C:spindle"/>
    <property type="evidence" value="ECO:0007669"/>
    <property type="project" value="UniProtKB-SubCell"/>
</dbReference>
<dbReference type="PROSITE" id="PS50245">
    <property type="entry name" value="CAP_GLY_2"/>
    <property type="match status" value="2"/>
</dbReference>
<evidence type="ECO:0000256" key="5">
    <source>
        <dbReference type="ARBA" id="ARBA00023054"/>
    </source>
</evidence>
<feature type="coiled-coil region" evidence="7">
    <location>
        <begin position="422"/>
        <end position="540"/>
    </location>
</feature>
<dbReference type="PANTHER" id="PTHR18916:SF6">
    <property type="entry name" value="DYNACTIN SUBUNIT 1"/>
    <property type="match status" value="1"/>
</dbReference>
<sequence length="1532" mass="182965">MSKLPTHNSSSSPTKPVFRQPRTPTTSQQRNSNREESPHHQFRIGDRVAVHGTSGTIAYIGLTQFAEGEWLGIVLDEPQGKNDGSHGGIRYFETDPNHGLFCRPDKVQYLSLNGSSRRNSLLAAAMRLPVIDETDSTSLNTAPNTSDQSSTKDLQIGDRVVIRGTKYGKLKYIGKIHVNEGIWCGIKLDAPLGKHDGKIDGKRYFQCQHRYGIFAPLHSVEKVITESNDSRRLSRQSIISTDSFDQYHDEISQDSNLSEPSTSPTNLNSFPPRSPKVKFRQPNFSTNITTMETLPSTQIINLLEKIKEKDMFIENLNKENEKDHLELSNSIEKINQMKKHLITLQQQYEIKEKQNEQLIKEQIELKQRLEDLQFQLEEYQYSETNLDLLKISNNDQNQLISLDENTNDEEIKEKFIELEIINKNLIHDKEILQEELKQYYEIKEKEKQTNQFINELEKQTELLIFQISDLQNKEQSKINQLNENETFYKQQIIEYQSKIDQLTKQDQNNQLQLTILEQEKHTNDKQMKDLFNELKQYKENIVPTMENECQTLKSELQNRDSTSNMVLSERETYYQKQIEEYQTNIYQATRETEKIRTDLKQIHEENELKEIKTNALINDLKENYEKIQNELMELNDREYTATMTLNQRESHFQQKIKEYENNLNQAARKTENIQNELVKLEEEKALHDKKSNNTINLLKQDYEKQYEILKNQLVELQNKDPTHNIILNERIGHYEIQIKEYQIKIDQYMREIEILQTELKNLQEEKINDEEQLNDMINKLQHDYDTLKFESQEREQTQNTLMNEREVLHQSQIQEYESQKDESLLEMENLQSELTKLQEEKTTIEKQFNETIKTLKQDHEKQYKEFQIEIDELNEREHKAHKTIHQHEFEFEQQLKTYQDKLEQANLQTQHIQNQLVELQEEKIKIDDINNSLKQDIEKLKNELQNLDHIHNIALKEREAFNEIRIKEYQIKKEQDTREIQILRAELTNLQEEKLFHEKQLNDTIIKLKHDYDNLKLELQNQDQTQNMAREVHYQSQIEEFQIQKDQSLHEIQSLQSEIITLREEKIAIEYQLNETINTLKQDHEKQYKEFQTKIDELNEQEHKTVHQRESEFEQQIKDYQDKLEEATLQTQHIQTQLAESIEEKSKFNDEHILLKQEIERLKTELQDRDRTQNMAMDEREVDYQSQIKEYQNKIDQSLLETQNVQSELIKLQEEKTTIENQFNETINTLKQDYEKLQNELNGREHKENMILDENKSQYNQQIDEYQKNLEFSLNETENIKSELANLQEEKKTNEKTLNDLITSMQEDFTKQIEILKTQNVELQEYYDTKNNESNQTDEQIKEYQSKFNQLNQDIEGLQQDNENKIEKINQLITELDQQQQENKELTNIKQQYEQTQNELIQHTENLTEINEKLKQELEDFKNQNEQFKNQDNNATTEKQISNDQLNKQLNDLQQMYDDLLEKQTSIEQKYAEEKKAQEKIMQEKIVEYETRIILTKNEYMVEMENAKLDHEQEMLRFKTELQQATSTKKKK</sequence>